<dbReference type="PANTHER" id="PTHR11985:SF15">
    <property type="entry name" value="GLYCEROL-3-PHOSPHATE DEHYDROGENASE, MITOCHONDRIAL"/>
    <property type="match status" value="1"/>
</dbReference>
<evidence type="ECO:0000256" key="3">
    <source>
        <dbReference type="ARBA" id="ARBA00022630"/>
    </source>
</evidence>
<dbReference type="GO" id="GO:0004368">
    <property type="term" value="F:glycerol-3-phosphate dehydrogenase (quinone) activity"/>
    <property type="evidence" value="ECO:0007669"/>
    <property type="project" value="UniProtKB-EC"/>
</dbReference>
<protein>
    <recommendedName>
        <fullName evidence="6">Glycerol-3-phosphate dehydrogenase</fullName>
        <ecNumber evidence="6">1.1.5.3</ecNumber>
    </recommendedName>
</protein>
<keyword evidence="5 6" id="KW-0560">Oxidoreductase</keyword>
<dbReference type="InterPro" id="IPR000447">
    <property type="entry name" value="G3P_DH_FAD-dep"/>
</dbReference>
<dbReference type="AlphaFoldDB" id="A0A850GZ42"/>
<organism evidence="9 10">
    <name type="scientific">Qipengyuania atrilutea</name>
    <dbReference type="NCBI Taxonomy" id="2744473"/>
    <lineage>
        <taxon>Bacteria</taxon>
        <taxon>Pseudomonadati</taxon>
        <taxon>Pseudomonadota</taxon>
        <taxon>Alphaproteobacteria</taxon>
        <taxon>Sphingomonadales</taxon>
        <taxon>Erythrobacteraceae</taxon>
        <taxon>Qipengyuania</taxon>
    </lineage>
</organism>
<gene>
    <name evidence="9" type="primary">glpD</name>
    <name evidence="9" type="ORF">HUV48_00320</name>
</gene>
<accession>A0A850GZ42</accession>
<dbReference type="Proteomes" id="UP000561438">
    <property type="component" value="Unassembled WGS sequence"/>
</dbReference>
<keyword evidence="3 6" id="KW-0285">Flavoprotein</keyword>
<comment type="cofactor">
    <cofactor evidence="1 6">
        <name>FAD</name>
        <dbReference type="ChEBI" id="CHEBI:57692"/>
    </cofactor>
</comment>
<dbReference type="EC" id="1.1.5.3" evidence="6"/>
<dbReference type="Gene3D" id="1.10.8.870">
    <property type="entry name" value="Alpha-glycerophosphate oxidase, cap domain"/>
    <property type="match status" value="1"/>
</dbReference>
<reference evidence="9 10" key="1">
    <citation type="submission" date="2020-06" db="EMBL/GenBank/DDBJ databases">
        <title>Altererythrobacter sp. HHU K3-1.</title>
        <authorList>
            <person name="Zhang D."/>
            <person name="Xue H."/>
        </authorList>
    </citation>
    <scope>NUCLEOTIDE SEQUENCE [LARGE SCALE GENOMIC DNA]</scope>
    <source>
        <strain evidence="9 10">HHU K3-1</strain>
    </source>
</reference>
<keyword evidence="10" id="KW-1185">Reference proteome</keyword>
<keyword evidence="4" id="KW-0274">FAD</keyword>
<evidence type="ECO:0000256" key="4">
    <source>
        <dbReference type="ARBA" id="ARBA00022827"/>
    </source>
</evidence>
<dbReference type="InterPro" id="IPR036188">
    <property type="entry name" value="FAD/NAD-bd_sf"/>
</dbReference>
<sequence length="496" mass="54965">MAAQYDLLVIGGGINGAGIARDAAGRGLSVLLCEKDDLAQHTSSSSTKLVHGGLRYLEHYEFRLVREALIEREVLLGMAPHIIWPLRFVLPHDEGLRPAWMLRAGLFLYDNLGGRKLLPGTESVDLTRPPHRDILEDRLKRGFAYSDCWVEDSRLVVLNAMDARERGADIRTRTEVVSLTRGASSWTAVLQDSAGNQEVSARAVVNAAGPWVDNVLSSAIPGKEHRNLRLVKGSHLIVPRLYDGEHAYIFQNGDGRVLFAVPYEYDYTLLGTTDERFEGDPNDIAISDHEARYICDAMNEYLKVDITPGDAVSSYAGVRPLYEDNSSSDSTVTRDYVFELDREGGAPILSIFGGKITTFRKLAEHALERLAEVGLKGRSAWTSTAPLPGGAFAADGVARFRAELGKRYPWFPARGLTRLMRAYGTEVFDILGNATSPADLGHHFGSDFYEAEVRYLREQEFAVTAEDTLWRRSKLGLHLSAVEQQAVADWLEQTLA</sequence>
<dbReference type="PROSITE" id="PS00977">
    <property type="entry name" value="FAD_G3PDH_1"/>
    <property type="match status" value="1"/>
</dbReference>
<evidence type="ECO:0000259" key="8">
    <source>
        <dbReference type="Pfam" id="PF16901"/>
    </source>
</evidence>
<name>A0A850GZ42_9SPHN</name>
<dbReference type="Gene3D" id="3.50.50.60">
    <property type="entry name" value="FAD/NAD(P)-binding domain"/>
    <property type="match status" value="1"/>
</dbReference>
<dbReference type="RefSeq" id="WP_176265796.1">
    <property type="nucleotide sequence ID" value="NZ_JABWGV010000001.1"/>
</dbReference>
<evidence type="ECO:0000256" key="1">
    <source>
        <dbReference type="ARBA" id="ARBA00001974"/>
    </source>
</evidence>
<dbReference type="NCBIfam" id="NF009906">
    <property type="entry name" value="PRK13369.1"/>
    <property type="match status" value="1"/>
</dbReference>
<dbReference type="Pfam" id="PF01266">
    <property type="entry name" value="DAO"/>
    <property type="match status" value="1"/>
</dbReference>
<dbReference type="NCBIfam" id="NF008899">
    <property type="entry name" value="PRK12266.1"/>
    <property type="match status" value="1"/>
</dbReference>
<comment type="similarity">
    <text evidence="2 6">Belongs to the FAD-dependent glycerol-3-phosphate dehydrogenase family.</text>
</comment>
<feature type="domain" description="FAD dependent oxidoreductase" evidence="7">
    <location>
        <begin position="6"/>
        <end position="358"/>
    </location>
</feature>
<proteinExistence type="inferred from homology"/>
<dbReference type="InterPro" id="IPR031656">
    <property type="entry name" value="DAO_C"/>
</dbReference>
<dbReference type="GO" id="GO:0009331">
    <property type="term" value="C:glycerol-3-phosphate dehydrogenase (FAD) complex"/>
    <property type="evidence" value="ECO:0007669"/>
    <property type="project" value="UniProtKB-UniRule"/>
</dbReference>
<dbReference type="InterPro" id="IPR038299">
    <property type="entry name" value="DAO_C_sf"/>
</dbReference>
<evidence type="ECO:0000256" key="5">
    <source>
        <dbReference type="ARBA" id="ARBA00023002"/>
    </source>
</evidence>
<evidence type="ECO:0000256" key="6">
    <source>
        <dbReference type="RuleBase" id="RU361217"/>
    </source>
</evidence>
<dbReference type="SUPFAM" id="SSF51905">
    <property type="entry name" value="FAD/NAD(P)-binding domain"/>
    <property type="match status" value="1"/>
</dbReference>
<evidence type="ECO:0000313" key="10">
    <source>
        <dbReference type="Proteomes" id="UP000561438"/>
    </source>
</evidence>
<evidence type="ECO:0000313" key="9">
    <source>
        <dbReference type="EMBL" id="NVD43460.1"/>
    </source>
</evidence>
<comment type="caution">
    <text evidence="9">The sequence shown here is derived from an EMBL/GenBank/DDBJ whole genome shotgun (WGS) entry which is preliminary data.</text>
</comment>
<feature type="domain" description="Alpha-glycerophosphate oxidase C-terminal" evidence="8">
    <location>
        <begin position="382"/>
        <end position="480"/>
    </location>
</feature>
<dbReference type="PRINTS" id="PR01001">
    <property type="entry name" value="FADG3PDH"/>
</dbReference>
<dbReference type="InterPro" id="IPR006076">
    <property type="entry name" value="FAD-dep_OxRdtase"/>
</dbReference>
<dbReference type="EMBL" id="JABWGV010000001">
    <property type="protein sequence ID" value="NVD43460.1"/>
    <property type="molecule type" value="Genomic_DNA"/>
</dbReference>
<dbReference type="Pfam" id="PF16901">
    <property type="entry name" value="DAO_C"/>
    <property type="match status" value="1"/>
</dbReference>
<dbReference type="Gene3D" id="3.30.9.10">
    <property type="entry name" value="D-Amino Acid Oxidase, subunit A, domain 2"/>
    <property type="match status" value="1"/>
</dbReference>
<dbReference type="GO" id="GO:0046168">
    <property type="term" value="P:glycerol-3-phosphate catabolic process"/>
    <property type="evidence" value="ECO:0007669"/>
    <property type="project" value="TreeGrafter"/>
</dbReference>
<comment type="catalytic activity">
    <reaction evidence="6">
        <text>a quinone + sn-glycerol 3-phosphate = dihydroxyacetone phosphate + a quinol</text>
        <dbReference type="Rhea" id="RHEA:18977"/>
        <dbReference type="ChEBI" id="CHEBI:24646"/>
        <dbReference type="ChEBI" id="CHEBI:57597"/>
        <dbReference type="ChEBI" id="CHEBI:57642"/>
        <dbReference type="ChEBI" id="CHEBI:132124"/>
        <dbReference type="EC" id="1.1.5.3"/>
    </reaction>
</comment>
<evidence type="ECO:0000256" key="2">
    <source>
        <dbReference type="ARBA" id="ARBA00007330"/>
    </source>
</evidence>
<dbReference type="PANTHER" id="PTHR11985">
    <property type="entry name" value="GLYCEROL-3-PHOSPHATE DEHYDROGENASE"/>
    <property type="match status" value="1"/>
</dbReference>
<dbReference type="Gene3D" id="6.10.250.1890">
    <property type="match status" value="1"/>
</dbReference>
<evidence type="ECO:0000259" key="7">
    <source>
        <dbReference type="Pfam" id="PF01266"/>
    </source>
</evidence>